<evidence type="ECO:0008006" key="4">
    <source>
        <dbReference type="Google" id="ProtNLM"/>
    </source>
</evidence>
<comment type="caution">
    <text evidence="2">The sequence shown here is derived from an EMBL/GenBank/DDBJ whole genome shotgun (WGS) entry which is preliminary data.</text>
</comment>
<feature type="signal peptide" evidence="1">
    <location>
        <begin position="1"/>
        <end position="24"/>
    </location>
</feature>
<reference evidence="2 3" key="1">
    <citation type="submission" date="2024-09" db="EMBL/GenBank/DDBJ databases">
        <title>Nodulacao em especies de Leguminosae Basais da Amazonia e Caracterizacao dos Rizobios e Bacterias Associadas aos Nodulos.</title>
        <authorList>
            <person name="Jambeiro I.C.A."/>
            <person name="Lopes I.S."/>
            <person name="Aguiar E.R.G.R."/>
            <person name="Santos A.F.J."/>
            <person name="Dos Santos J.M.F."/>
            <person name="Gross E."/>
        </authorList>
    </citation>
    <scope>NUCLEOTIDE SEQUENCE [LARGE SCALE GENOMIC DNA]</scope>
    <source>
        <strain evidence="2 3">BRUESC1165</strain>
    </source>
</reference>
<name>A0ABV6Y945_9HYPH</name>
<gene>
    <name evidence="2" type="ORF">ACETIH_13920</name>
</gene>
<keyword evidence="1" id="KW-0732">Signal</keyword>
<evidence type="ECO:0000313" key="2">
    <source>
        <dbReference type="EMBL" id="MFC1457797.1"/>
    </source>
</evidence>
<dbReference type="RefSeq" id="WP_377030003.1">
    <property type="nucleotide sequence ID" value="NZ_JBHOMY010000032.1"/>
</dbReference>
<dbReference type="Proteomes" id="UP001593940">
    <property type="component" value="Unassembled WGS sequence"/>
</dbReference>
<feature type="chain" id="PRO_5047224090" description="DUF4399 domain-containing protein" evidence="1">
    <location>
        <begin position="25"/>
        <end position="152"/>
    </location>
</feature>
<dbReference type="PROSITE" id="PS51257">
    <property type="entry name" value="PROKAR_LIPOPROTEIN"/>
    <property type="match status" value="1"/>
</dbReference>
<organism evidence="2 3">
    <name type="scientific">Microvirga arabica</name>
    <dbReference type="NCBI Taxonomy" id="1128671"/>
    <lineage>
        <taxon>Bacteria</taxon>
        <taxon>Pseudomonadati</taxon>
        <taxon>Pseudomonadota</taxon>
        <taxon>Alphaproteobacteria</taxon>
        <taxon>Hyphomicrobiales</taxon>
        <taxon>Methylobacteriaceae</taxon>
        <taxon>Microvirga</taxon>
    </lineage>
</organism>
<accession>A0ABV6Y945</accession>
<evidence type="ECO:0000256" key="1">
    <source>
        <dbReference type="SAM" id="SignalP"/>
    </source>
</evidence>
<protein>
    <recommendedName>
        <fullName evidence="4">DUF4399 domain-containing protein</fullName>
    </recommendedName>
</protein>
<sequence>MEIRMFRSALMTSFALLASPIGLACAEDRPTLEIVWPQPGSAVDLGNDPEKAIGVVVRSNFALLPAGQCGTNRQCGHVHMKIDPDGDTCNIPGRPYNSMNSDFGGDLIKARFGHCPKAAGQHVIGVLLADDHHKPVLVDGKPVTALVTVTTK</sequence>
<evidence type="ECO:0000313" key="3">
    <source>
        <dbReference type="Proteomes" id="UP001593940"/>
    </source>
</evidence>
<dbReference type="EMBL" id="JBHOMY010000032">
    <property type="protein sequence ID" value="MFC1457797.1"/>
    <property type="molecule type" value="Genomic_DNA"/>
</dbReference>
<keyword evidence="3" id="KW-1185">Reference proteome</keyword>
<proteinExistence type="predicted"/>